<dbReference type="InterPro" id="IPR008979">
    <property type="entry name" value="Galactose-bd-like_sf"/>
</dbReference>
<dbReference type="InterPro" id="IPR006644">
    <property type="entry name" value="Cadg"/>
</dbReference>
<accession>A0A368JS01</accession>
<keyword evidence="1" id="KW-0732">Signal</keyword>
<dbReference type="SUPFAM" id="SSF49313">
    <property type="entry name" value="Cadherin-like"/>
    <property type="match status" value="4"/>
</dbReference>
<dbReference type="SUPFAM" id="SSF49785">
    <property type="entry name" value="Galactose-binding domain-like"/>
    <property type="match status" value="2"/>
</dbReference>
<dbReference type="Pfam" id="PF05345">
    <property type="entry name" value="He_PIG"/>
    <property type="match status" value="4"/>
</dbReference>
<proteinExistence type="predicted"/>
<dbReference type="Proteomes" id="UP000253383">
    <property type="component" value="Unassembled WGS sequence"/>
</dbReference>
<dbReference type="SMART" id="SM00736">
    <property type="entry name" value="CADG"/>
    <property type="match status" value="2"/>
</dbReference>
<feature type="domain" description="CBM6" evidence="2">
    <location>
        <begin position="1511"/>
        <end position="1633"/>
    </location>
</feature>
<evidence type="ECO:0000256" key="1">
    <source>
        <dbReference type="SAM" id="SignalP"/>
    </source>
</evidence>
<dbReference type="InterPro" id="IPR015919">
    <property type="entry name" value="Cadherin-like_sf"/>
</dbReference>
<comment type="caution">
    <text evidence="3">The sequence shown here is derived from an EMBL/GenBank/DDBJ whole genome shotgun (WGS) entry which is preliminary data.</text>
</comment>
<reference evidence="3 4" key="1">
    <citation type="submission" date="2018-07" db="EMBL/GenBank/DDBJ databases">
        <title>Genome analysis of Larkinella rosea.</title>
        <authorList>
            <person name="Zhou Z."/>
            <person name="Wang G."/>
        </authorList>
    </citation>
    <scope>NUCLEOTIDE SEQUENCE [LARGE SCALE GENOMIC DNA]</scope>
    <source>
        <strain evidence="4">zzj9</strain>
    </source>
</reference>
<feature type="signal peptide" evidence="1">
    <location>
        <begin position="1"/>
        <end position="23"/>
    </location>
</feature>
<dbReference type="InterPro" id="IPR003599">
    <property type="entry name" value="Ig_sub"/>
</dbReference>
<protein>
    <recommendedName>
        <fullName evidence="2">CBM6 domain-containing protein</fullName>
    </recommendedName>
</protein>
<dbReference type="Pfam" id="PF16990">
    <property type="entry name" value="CBM_35"/>
    <property type="match status" value="1"/>
</dbReference>
<dbReference type="GO" id="GO:0016020">
    <property type="term" value="C:membrane"/>
    <property type="evidence" value="ECO:0007669"/>
    <property type="project" value="InterPro"/>
</dbReference>
<evidence type="ECO:0000313" key="4">
    <source>
        <dbReference type="Proteomes" id="UP000253383"/>
    </source>
</evidence>
<dbReference type="InterPro" id="IPR005084">
    <property type="entry name" value="CBM6"/>
</dbReference>
<dbReference type="RefSeq" id="WP_114405408.1">
    <property type="nucleotide sequence ID" value="NZ_QOWE01000005.1"/>
</dbReference>
<dbReference type="OrthoDB" id="923194at2"/>
<dbReference type="Gene3D" id="2.60.120.260">
    <property type="entry name" value="Galactose-binding domain-like"/>
    <property type="match status" value="2"/>
</dbReference>
<dbReference type="PROSITE" id="PS51175">
    <property type="entry name" value="CBM6"/>
    <property type="match status" value="1"/>
</dbReference>
<dbReference type="InterPro" id="IPR013783">
    <property type="entry name" value="Ig-like_fold"/>
</dbReference>
<dbReference type="SMART" id="SM00409">
    <property type="entry name" value="IG"/>
    <property type="match status" value="3"/>
</dbReference>
<evidence type="ECO:0000259" key="2">
    <source>
        <dbReference type="PROSITE" id="PS51175"/>
    </source>
</evidence>
<organism evidence="3 4">
    <name type="scientific">Larkinella punicea</name>
    <dbReference type="NCBI Taxonomy" id="2315727"/>
    <lineage>
        <taxon>Bacteria</taxon>
        <taxon>Pseudomonadati</taxon>
        <taxon>Bacteroidota</taxon>
        <taxon>Cytophagia</taxon>
        <taxon>Cytophagales</taxon>
        <taxon>Spirosomataceae</taxon>
        <taxon>Larkinella</taxon>
    </lineage>
</organism>
<dbReference type="EMBL" id="QOWE01000005">
    <property type="protein sequence ID" value="RCR70242.1"/>
    <property type="molecule type" value="Genomic_DNA"/>
</dbReference>
<keyword evidence="4" id="KW-1185">Reference proteome</keyword>
<dbReference type="GO" id="GO:0005509">
    <property type="term" value="F:calcium ion binding"/>
    <property type="evidence" value="ECO:0007669"/>
    <property type="project" value="InterPro"/>
</dbReference>
<dbReference type="Gene3D" id="2.60.40.10">
    <property type="entry name" value="Immunoglobulins"/>
    <property type="match status" value="8"/>
</dbReference>
<gene>
    <name evidence="3" type="ORF">DUE52_07715</name>
</gene>
<feature type="chain" id="PRO_5016876784" description="CBM6 domain-containing protein" evidence="1">
    <location>
        <begin position="24"/>
        <end position="1635"/>
    </location>
</feature>
<dbReference type="GO" id="GO:0030246">
    <property type="term" value="F:carbohydrate binding"/>
    <property type="evidence" value="ECO:0007669"/>
    <property type="project" value="InterPro"/>
</dbReference>
<sequence length="1635" mass="172247">MKRILFGLLIGYWVSCFSTLAQGQVVNVVARAKPAGQILLRWVPGDETVWQQGNQSGYLIERTTLKRNGVLLATPETVNLTPQPLKPAVTAQWQPYLLPDSLAHQALYEALYAPDPTVSADTTNQLTVSQDSTTASEQRYFFALVAADQSFSAARLAALGFTDQTAQSGEQYRYRIRVAGQPGITPGDVIMGLSDALPLLPIARPFLRFEPQQAVLQWPADTTIRGFNSYWVERSTDGQTFAGRNALPLLSNGAEQDTISYQDSLPKKRQVFYYRLRGKTIFDEWGYSPVVFGQSKSPVSYSPRITQATIPSAGTLEVHWRFPADTVLPRVDTLIQNFWIGASPTADGTLVRLKVNLAPTDTSTIISQYGQKIAVNGPQYITVVAMGLDGDTLRSYPVLVQPADSLPPAIPTGLRGTVDLMGRVQIQWDPNTEPDLLGYKIFSTEREGDEPSSRNGEPFPTATWADTVALNQLNRDLLYYVQAVDQQFNQSALSLPLKLTRPDTLRPASPWIKSYERTDAGVNLRWANSASSDVVRHTLYRKALTGVDTTWQVVRVFTAGDTTYRDEPLVAPGDYAYNIVAEDAGKLQSLPLEPLVVSLAARSAVHPPMTVLNATGEAGRNAVRLDWRYTDPTVVKYELYRAEGTSALAPWQFISAPQTTTWDERVKADSTYRYAIRAIFRDGSVTGWQSQTLVYHSTDTLANQAPIVALTLPDQRVNQGEAVNWSVPPGTFTDPDGTIAQVRVVAAGLPTGLIASGTTLSGQPTQTGTYTLTVRAEDNGGLATSTTFQLRVNARPVLRLDSLVQVVTVGKPFSYSLATDVVTDTDGQVTELGWESGDFPAGVQLSGLTLTGTLATSGRFPIRIRALDNDGALTIDTLVLVANQPPLVITTPASQTALWKEPYRYVVSDSVFRDDDGSIVSVVVLADSLPPGLAASGPRLEGVPTQPGQYPIRLVATDNRGASTEVQWTLTIGDAPNQPPVVDTPLQVLLVAVGETLNYTIPATTFYDPDGPITSITITGTMPAGLSAVGGQLSGIPTVSGSTTLTVTATDAAGSAVSTSWVITVINTTQTPIITGSTTLCSGQSTILTATNCGGIINWSTGASGNSITVSPVVTTAYTATCTAGGVAGSSSGPVVVTVQAAFTVTTASNSPVTVGQPLNLSAIAPAGTLLQWSGPNGFVATGASVSIPVAGTIHGGNYSVTATTGVCSTSAMATVIISGNTSFSVCIEAEDATLTTGTGTIATDAAASQSKFIGNYSNSSTNRRFTFSNLPLAGSYQLQIRYLTPEAAPQATLLINEGIGTITLPQSSTTWSGGFRVHSSSRTFKQGDNSIRIQGNGNGSFALDQVCLVRCNTPSAPTLTSATVCAGQSATLVASGCEGSVVWNTGATTTSFVISPAATTSYTATCQVSGGCISVPSTTTVTVNPSVTLNASSNSPVVTGQTLSLTATASAGATYRWTGPGGFTSTAQNPTIPGATSVNSGMYQVTASVGSCTAVASTSVLISASSSYSVCMEAEDATLTTGTGTITNDAAASGGQRIGNYSNSSTNRRFTLNTVPLAGSYQIQIRYYTTATSAQAAVLVNEQGASITTLSNSGANGYSTYTLTKNLNQGTNSIRIQGNGTGSFALDRVCVVKP</sequence>
<name>A0A368JS01_9BACT</name>
<evidence type="ECO:0000313" key="3">
    <source>
        <dbReference type="EMBL" id="RCR70242.1"/>
    </source>
</evidence>